<evidence type="ECO:0000256" key="1">
    <source>
        <dbReference type="ARBA" id="ARBA00004370"/>
    </source>
</evidence>
<keyword evidence="11" id="KW-1185">Reference proteome</keyword>
<dbReference type="InterPro" id="IPR003594">
    <property type="entry name" value="HATPase_dom"/>
</dbReference>
<dbReference type="Gene3D" id="3.30.450.350">
    <property type="entry name" value="CHASE domain"/>
    <property type="match status" value="1"/>
</dbReference>
<name>A0ABT2DBU6_9BURK</name>
<dbReference type="Gene3D" id="3.30.565.10">
    <property type="entry name" value="Histidine kinase-like ATPase, C-terminal domain"/>
    <property type="match status" value="1"/>
</dbReference>
<dbReference type="Gene3D" id="1.20.5.1930">
    <property type="match status" value="1"/>
</dbReference>
<dbReference type="Pfam" id="PF03924">
    <property type="entry name" value="CHASE"/>
    <property type="match status" value="1"/>
</dbReference>
<dbReference type="Proteomes" id="UP001206126">
    <property type="component" value="Unassembled WGS sequence"/>
</dbReference>
<accession>A0ABT2DBU6</accession>
<evidence type="ECO:0000256" key="5">
    <source>
        <dbReference type="ARBA" id="ARBA00022989"/>
    </source>
</evidence>
<reference evidence="10 11" key="1">
    <citation type="submission" date="2022-08" db="EMBL/GenBank/DDBJ databases">
        <title>Reclassification of Massilia species as members of the genera Telluria, Duganella, Pseudoduganella, Mokoshia gen. nov. and Zemynaea gen. nov. using orthogonal and non-orthogonal genome-based approaches.</title>
        <authorList>
            <person name="Bowman J.P."/>
        </authorList>
    </citation>
    <scope>NUCLEOTIDE SEQUENCE [LARGE SCALE GENOMIC DNA]</scope>
    <source>
        <strain evidence="10 11">JCM 31605</strain>
    </source>
</reference>
<evidence type="ECO:0000256" key="6">
    <source>
        <dbReference type="ARBA" id="ARBA00023012"/>
    </source>
</evidence>
<dbReference type="InterPro" id="IPR011712">
    <property type="entry name" value="Sig_transdc_His_kin_sub3_dim/P"/>
</dbReference>
<dbReference type="SUPFAM" id="SSF55874">
    <property type="entry name" value="ATPase domain of HSP90 chaperone/DNA topoisomerase II/histidine kinase"/>
    <property type="match status" value="1"/>
</dbReference>
<dbReference type="SMART" id="SM01079">
    <property type="entry name" value="CHASE"/>
    <property type="match status" value="1"/>
</dbReference>
<comment type="caution">
    <text evidence="10">The sequence shown here is derived from an EMBL/GenBank/DDBJ whole genome shotgun (WGS) entry which is preliminary data.</text>
</comment>
<evidence type="ECO:0000256" key="8">
    <source>
        <dbReference type="SAM" id="Phobius"/>
    </source>
</evidence>
<dbReference type="RefSeq" id="WP_258822558.1">
    <property type="nucleotide sequence ID" value="NZ_JANUHB010000002.1"/>
</dbReference>
<evidence type="ECO:0000256" key="3">
    <source>
        <dbReference type="ARBA" id="ARBA00022692"/>
    </source>
</evidence>
<keyword evidence="7 8" id="KW-0472">Membrane</keyword>
<dbReference type="EMBL" id="JANUHB010000002">
    <property type="protein sequence ID" value="MCS0808801.1"/>
    <property type="molecule type" value="Genomic_DNA"/>
</dbReference>
<dbReference type="PANTHER" id="PTHR24421">
    <property type="entry name" value="NITRATE/NITRITE SENSOR PROTEIN NARX-RELATED"/>
    <property type="match status" value="1"/>
</dbReference>
<dbReference type="CDD" id="cd16917">
    <property type="entry name" value="HATPase_UhpB-NarQ-NarX-like"/>
    <property type="match status" value="1"/>
</dbReference>
<feature type="domain" description="CHASE" evidence="9">
    <location>
        <begin position="79"/>
        <end position="312"/>
    </location>
</feature>
<dbReference type="PANTHER" id="PTHR24421:SF59">
    <property type="entry name" value="OXYGEN SENSOR HISTIDINE KINASE NREB"/>
    <property type="match status" value="1"/>
</dbReference>
<dbReference type="InterPro" id="IPR042240">
    <property type="entry name" value="CHASE_sf"/>
</dbReference>
<keyword evidence="5 8" id="KW-1133">Transmembrane helix</keyword>
<dbReference type="InterPro" id="IPR050482">
    <property type="entry name" value="Sensor_HK_TwoCompSys"/>
</dbReference>
<protein>
    <submittedName>
        <fullName evidence="10">CHASE domain-containing protein</fullName>
    </submittedName>
</protein>
<comment type="subcellular location">
    <subcellularLocation>
        <location evidence="1">Membrane</location>
    </subcellularLocation>
</comment>
<dbReference type="Pfam" id="PF02518">
    <property type="entry name" value="HATPase_c"/>
    <property type="match status" value="1"/>
</dbReference>
<organism evidence="10 11">
    <name type="scientific">Massilia agilis</name>
    <dbReference type="NCBI Taxonomy" id="1811226"/>
    <lineage>
        <taxon>Bacteria</taxon>
        <taxon>Pseudomonadati</taxon>
        <taxon>Pseudomonadota</taxon>
        <taxon>Betaproteobacteria</taxon>
        <taxon>Burkholderiales</taxon>
        <taxon>Oxalobacteraceae</taxon>
        <taxon>Telluria group</taxon>
        <taxon>Massilia</taxon>
    </lineage>
</organism>
<keyword evidence="6" id="KW-0902">Two-component regulatory system</keyword>
<keyword evidence="3 8" id="KW-0812">Transmembrane</keyword>
<dbReference type="InterPro" id="IPR036890">
    <property type="entry name" value="HATPase_C_sf"/>
</dbReference>
<evidence type="ECO:0000256" key="2">
    <source>
        <dbReference type="ARBA" id="ARBA00022679"/>
    </source>
</evidence>
<dbReference type="PROSITE" id="PS50839">
    <property type="entry name" value="CHASE"/>
    <property type="match status" value="1"/>
</dbReference>
<evidence type="ECO:0000256" key="4">
    <source>
        <dbReference type="ARBA" id="ARBA00022777"/>
    </source>
</evidence>
<feature type="transmembrane region" description="Helical" evidence="8">
    <location>
        <begin position="328"/>
        <end position="350"/>
    </location>
</feature>
<gene>
    <name evidence="10" type="ORF">NX774_12795</name>
</gene>
<evidence type="ECO:0000313" key="11">
    <source>
        <dbReference type="Proteomes" id="UP001206126"/>
    </source>
</evidence>
<evidence type="ECO:0000256" key="7">
    <source>
        <dbReference type="ARBA" id="ARBA00023136"/>
    </source>
</evidence>
<dbReference type="Pfam" id="PF07730">
    <property type="entry name" value="HisKA_3"/>
    <property type="match status" value="1"/>
</dbReference>
<keyword evidence="2" id="KW-0808">Transferase</keyword>
<dbReference type="InterPro" id="IPR006189">
    <property type="entry name" value="CHASE_dom"/>
</dbReference>
<dbReference type="SMART" id="SM00387">
    <property type="entry name" value="HATPase_c"/>
    <property type="match status" value="1"/>
</dbReference>
<sequence length="616" mass="69678">MQLSRRLSAFAIFVKPGILLGLVLSLAVGVLAYFVTLRTIEHENELRFQSMARTAQFTINARIRSYTYVLRAMASMFNSTPEVTRQQFHRYVTGLDLATHYPAIETLNFMAWVRADERDAFEAKMRREQQEQHLGGPPFRIFPPGRRPNYSALVLAEPAAYLTFLGRDMTADPNYLKKYLESRDTGEIATSGMPVPVMMTQKRLGLAMRLPVYRPGAPLDTVEQRREAFRGSVGVAFNVAIMVHGVLDDVPVKPVRFSLFNVNELNKNKPVRLIYDSATAPDRPPQPQDFHDPTKFHVWLPVDFNGHPWTVHFSVPKKSVNRRSDASIPLLAMVAGFTTTMLLYGLYYTLTSSRSRALELAKEMTMELRDSQAELIRSHHKLRRLAAHAEHIKEAERKRIAREIHDDLGQNLLALRIEAELLFSRTRERHPRLHARAGATLNHIDRTIKSVRQIINDLRPTVLDLGLNAAVDWQVADFRRRTGILCDLVEYHRDIRVNDELATAAFRILQESLSNVRRHAHANWVRVDLLVENGWLRMSIRDNGTGFVRGARKPGSFGLLGIEERVNMLGGTFSIGDAPGGGTVIDIALPTQQENPDGGQRPLSAIAEESLHDELA</sequence>
<evidence type="ECO:0000313" key="10">
    <source>
        <dbReference type="EMBL" id="MCS0808801.1"/>
    </source>
</evidence>
<proteinExistence type="predicted"/>
<evidence type="ECO:0000259" key="9">
    <source>
        <dbReference type="PROSITE" id="PS50839"/>
    </source>
</evidence>
<keyword evidence="4" id="KW-0418">Kinase</keyword>
<feature type="transmembrane region" description="Helical" evidence="8">
    <location>
        <begin position="12"/>
        <end position="35"/>
    </location>
</feature>